<evidence type="ECO:0000313" key="3">
    <source>
        <dbReference type="Proteomes" id="UP001172217"/>
    </source>
</evidence>
<comment type="caution">
    <text evidence="2">The sequence shown here is derived from an EMBL/GenBank/DDBJ whole genome shotgun (WGS) entry which is preliminary data.</text>
</comment>
<proteinExistence type="predicted"/>
<dbReference type="Proteomes" id="UP001172217">
    <property type="component" value="Unassembled WGS sequence"/>
</dbReference>
<organism evidence="2 3">
    <name type="scientific">Burkholderia orbicola</name>
    <dbReference type="NCBI Taxonomy" id="2978683"/>
    <lineage>
        <taxon>Bacteria</taxon>
        <taxon>Pseudomonadati</taxon>
        <taxon>Pseudomonadota</taxon>
        <taxon>Betaproteobacteria</taxon>
        <taxon>Burkholderiales</taxon>
        <taxon>Burkholderiaceae</taxon>
        <taxon>Burkholderia</taxon>
        <taxon>Burkholderia cepacia complex</taxon>
    </lineage>
</organism>
<dbReference type="EMBL" id="JAUJQL010000007">
    <property type="protein sequence ID" value="MDN7524177.1"/>
    <property type="molecule type" value="Genomic_DNA"/>
</dbReference>
<name>A0ABT8NRL0_9BURK</name>
<keyword evidence="2" id="KW-0012">Acyltransferase</keyword>
<dbReference type="CDD" id="cd04301">
    <property type="entry name" value="NAT_SF"/>
    <property type="match status" value="1"/>
</dbReference>
<feature type="domain" description="N-acetyltransferase" evidence="1">
    <location>
        <begin position="1"/>
        <end position="93"/>
    </location>
</feature>
<accession>A0ABT8NRL0</accession>
<dbReference type="InterPro" id="IPR000182">
    <property type="entry name" value="GNAT_dom"/>
</dbReference>
<dbReference type="EC" id="2.3.1.-" evidence="2"/>
<keyword evidence="2" id="KW-0808">Transferase</keyword>
<dbReference type="RefSeq" id="WP_268905726.1">
    <property type="nucleotide sequence ID" value="NZ_JAUJQL010000007.1"/>
</dbReference>
<dbReference type="SUPFAM" id="SSF55729">
    <property type="entry name" value="Acyl-CoA N-acyltransferases (Nat)"/>
    <property type="match status" value="1"/>
</dbReference>
<sequence length="102" mass="11346">MEVRNKENVAYIGTLAVSPSMQNDGLGKTLPNKAEQFARQHWPIGTAVMVLVSARQELIDFCLRRSYTRTGEPMRYPLDAGVGTPRDANLTIETLTKDLGPR</sequence>
<protein>
    <submittedName>
        <fullName evidence="2">GNAT family N-acetyltransferase</fullName>
        <ecNumber evidence="2">2.3.1.-</ecNumber>
    </submittedName>
</protein>
<dbReference type="InterPro" id="IPR016181">
    <property type="entry name" value="Acyl_CoA_acyltransferase"/>
</dbReference>
<keyword evidence="3" id="KW-1185">Reference proteome</keyword>
<gene>
    <name evidence="2" type="ORF">QZM70_14640</name>
</gene>
<evidence type="ECO:0000259" key="1">
    <source>
        <dbReference type="PROSITE" id="PS51186"/>
    </source>
</evidence>
<dbReference type="GO" id="GO:0016746">
    <property type="term" value="F:acyltransferase activity"/>
    <property type="evidence" value="ECO:0007669"/>
    <property type="project" value="UniProtKB-KW"/>
</dbReference>
<dbReference type="Gene3D" id="3.40.630.30">
    <property type="match status" value="1"/>
</dbReference>
<reference evidence="2" key="1">
    <citation type="submission" date="2023-07" db="EMBL/GenBank/DDBJ databases">
        <title>A collection of bacterial strains from the Burkholderia cepacia Research Laboratory and Repository.</title>
        <authorList>
            <person name="Lipuma J."/>
            <person name="Spilker T."/>
            <person name="Caverly L."/>
        </authorList>
    </citation>
    <scope>NUCLEOTIDE SEQUENCE</scope>
    <source>
        <strain evidence="2">AU45194</strain>
    </source>
</reference>
<dbReference type="Pfam" id="PF00583">
    <property type="entry name" value="Acetyltransf_1"/>
    <property type="match status" value="1"/>
</dbReference>
<dbReference type="PROSITE" id="PS51186">
    <property type="entry name" value="GNAT"/>
    <property type="match status" value="1"/>
</dbReference>
<evidence type="ECO:0000313" key="2">
    <source>
        <dbReference type="EMBL" id="MDN7524177.1"/>
    </source>
</evidence>